<keyword evidence="8" id="KW-0862">Zinc</keyword>
<evidence type="ECO:0000259" key="13">
    <source>
        <dbReference type="PROSITE" id="PS51044"/>
    </source>
</evidence>
<feature type="domain" description="SP-RING-type" evidence="13">
    <location>
        <begin position="329"/>
        <end position="410"/>
    </location>
</feature>
<gene>
    <name evidence="14" type="ORF">CMV_006720</name>
</gene>
<dbReference type="GO" id="GO:0005634">
    <property type="term" value="C:nucleus"/>
    <property type="evidence" value="ECO:0007669"/>
    <property type="project" value="UniProtKB-SubCell"/>
</dbReference>
<evidence type="ECO:0000256" key="10">
    <source>
        <dbReference type="PROSITE-ProRule" id="PRU00452"/>
    </source>
</evidence>
<dbReference type="PROSITE" id="PS01359">
    <property type="entry name" value="ZF_PHD_1"/>
    <property type="match status" value="1"/>
</dbReference>
<evidence type="ECO:0000256" key="8">
    <source>
        <dbReference type="ARBA" id="ARBA00022833"/>
    </source>
</evidence>
<dbReference type="InterPro" id="IPR031141">
    <property type="entry name" value="SIZ1/2_SP-RING"/>
</dbReference>
<dbReference type="GO" id="GO:0061665">
    <property type="term" value="F:SUMO ligase activity"/>
    <property type="evidence" value="ECO:0007669"/>
    <property type="project" value="TreeGrafter"/>
</dbReference>
<organism evidence="14 15">
    <name type="scientific">Castanea mollissima</name>
    <name type="common">Chinese chestnut</name>
    <dbReference type="NCBI Taxonomy" id="60419"/>
    <lineage>
        <taxon>Eukaryota</taxon>
        <taxon>Viridiplantae</taxon>
        <taxon>Streptophyta</taxon>
        <taxon>Embryophyta</taxon>
        <taxon>Tracheophyta</taxon>
        <taxon>Spermatophyta</taxon>
        <taxon>Magnoliopsida</taxon>
        <taxon>eudicotyledons</taxon>
        <taxon>Gunneridae</taxon>
        <taxon>Pentapetalae</taxon>
        <taxon>rosids</taxon>
        <taxon>fabids</taxon>
        <taxon>Fagales</taxon>
        <taxon>Fagaceae</taxon>
        <taxon>Castanea</taxon>
    </lineage>
</organism>
<dbReference type="InterPro" id="IPR003034">
    <property type="entry name" value="SAP_dom"/>
</dbReference>
<reference evidence="14" key="1">
    <citation type="submission" date="2020-03" db="EMBL/GenBank/DDBJ databases">
        <title>Castanea mollissima Vanexum genome sequencing.</title>
        <authorList>
            <person name="Staton M."/>
        </authorList>
    </citation>
    <scope>NUCLEOTIDE SEQUENCE</scope>
    <source>
        <tissue evidence="14">Leaf</tissue>
    </source>
</reference>
<name>A0A8J4RV79_9ROSI</name>
<evidence type="ECO:0000256" key="5">
    <source>
        <dbReference type="ARBA" id="ARBA00022723"/>
    </source>
</evidence>
<feature type="region of interest" description="Disordered" evidence="11">
    <location>
        <begin position="725"/>
        <end position="797"/>
    </location>
</feature>
<keyword evidence="5" id="KW-0479">Metal-binding</keyword>
<keyword evidence="6 10" id="KW-0863">Zinc-finger</keyword>
<feature type="compositionally biased region" description="Basic and acidic residues" evidence="11">
    <location>
        <begin position="759"/>
        <end position="774"/>
    </location>
</feature>
<dbReference type="GO" id="GO:0008270">
    <property type="term" value="F:zinc ion binding"/>
    <property type="evidence" value="ECO:0007669"/>
    <property type="project" value="UniProtKB-KW"/>
</dbReference>
<dbReference type="PROSITE" id="PS51044">
    <property type="entry name" value="ZF_SP_RING"/>
    <property type="match status" value="1"/>
</dbReference>
<dbReference type="UniPathway" id="UPA00886"/>
<evidence type="ECO:0000256" key="6">
    <source>
        <dbReference type="ARBA" id="ARBA00022771"/>
    </source>
</evidence>
<feature type="region of interest" description="Disordered" evidence="11">
    <location>
        <begin position="516"/>
        <end position="539"/>
    </location>
</feature>
<dbReference type="SUPFAM" id="SSF57903">
    <property type="entry name" value="FYVE/PHD zinc finger"/>
    <property type="match status" value="1"/>
</dbReference>
<dbReference type="OrthoDB" id="28127at2759"/>
<proteinExistence type="inferred from homology"/>
<evidence type="ECO:0000256" key="1">
    <source>
        <dbReference type="ARBA" id="ARBA00004123"/>
    </source>
</evidence>
<keyword evidence="15" id="KW-1185">Reference proteome</keyword>
<evidence type="ECO:0000256" key="7">
    <source>
        <dbReference type="ARBA" id="ARBA00022786"/>
    </source>
</evidence>
<dbReference type="SMART" id="SM00513">
    <property type="entry name" value="SAP"/>
    <property type="match status" value="1"/>
</dbReference>
<dbReference type="PANTHER" id="PTHR10782:SF102">
    <property type="entry name" value="E3 SUMO-PROTEIN LIGASE SIZ1"/>
    <property type="match status" value="1"/>
</dbReference>
<evidence type="ECO:0000259" key="12">
    <source>
        <dbReference type="PROSITE" id="PS50800"/>
    </source>
</evidence>
<dbReference type="InterPro" id="IPR004181">
    <property type="entry name" value="Znf_MIZ"/>
</dbReference>
<dbReference type="Pfam" id="PF02891">
    <property type="entry name" value="zf-MIZ"/>
    <property type="match status" value="1"/>
</dbReference>
<dbReference type="GO" id="GO:0016925">
    <property type="term" value="P:protein sumoylation"/>
    <property type="evidence" value="ECO:0007669"/>
    <property type="project" value="UniProtKB-UniPathway"/>
</dbReference>
<evidence type="ECO:0000256" key="9">
    <source>
        <dbReference type="ARBA" id="ARBA00023242"/>
    </source>
</evidence>
<keyword evidence="7" id="KW-0833">Ubl conjugation pathway</keyword>
<dbReference type="Proteomes" id="UP000737018">
    <property type="component" value="Unassembled WGS sequence"/>
</dbReference>
<protein>
    <recommendedName>
        <fullName evidence="16">E3 SUMO-protein ligase SIZ1</fullName>
    </recommendedName>
</protein>
<dbReference type="EMBL" id="JRKL02000642">
    <property type="protein sequence ID" value="KAF3969503.1"/>
    <property type="molecule type" value="Genomic_DNA"/>
</dbReference>
<dbReference type="InterPro" id="IPR036361">
    <property type="entry name" value="SAP_dom_sf"/>
</dbReference>
<evidence type="ECO:0008006" key="16">
    <source>
        <dbReference type="Google" id="ProtNLM"/>
    </source>
</evidence>
<sequence length="855" mass="94091">MDLESDCKEKLTSFRIRELKDVLSQLGISKQGRKQDLVDRILSLLSEEEVSTTRGSAKKNFIGKNGVAKIIDEAYRKMTHAEPADLERSSLKPEEAIENSINTYVNICCPCRNSVPTDSMIQCVDPTCQVQQHIGCVMEGIQPIPSLFYCETCRIKRADPFWVTVKHLLPPRKLFAPTDGANPLRADENFPLTTAETQSPEYNVQVWCILLNDHVSFRMQWPQHAELQVNGMTVRTVNRPGSQLLGANGRDDGALITSYIREGINNISLSGCDARGFCFGIRLVQRLSVQQVLNLIPREEDGELIEDALARVRRCTGGGAAAANNDSDSDLEVIADSITVNLRCPMSGSRMKVAGRFKPCVHMGCFDLETFVELNERSRKWQCPICLKNYSLEDVIIDPYFNRITTMMRNCGEDMTEINVKPDGSWSAKTRGEYSDLAQWHFPDGSLYIAKDEATSNLKSLRQIKQEDGLEEHRNLSIGMEKNHNGVTISKHQHIVLSSRNQEENCENSDLNVIMMSSSSTGSDRDDENPSISQDRGGNIDICTIDGNEINSMPHNSDPAFGILNGRPALREDAPIIVLSDSEEEDDRLCSFVEDSALNVDVTSCLGLFNGNASGNGNGNGNDIGFSNWPYSSAPMNCIGGASRLTVNSGGQVLNSSVCHTNNEIDNGLVENPLAFVSEDPSLQNFLPNQPADMLEQSNRDHQHSASNGFEDWISLRVGRKGEEGVDSDVEVPAVSPAANGLDLRNRSGSNEAAINAHGNDETRSDRASSRKLSDGPFSFPRQPRSTGSSGTSLSTGTVHSLSVSCAVVRRGTNRKHCNFHCLVISALIQSWALTELCCCPNQGDTKNTCWNGWT</sequence>
<dbReference type="Gene3D" id="3.30.40.10">
    <property type="entry name" value="Zinc/RING finger domain, C3HC4 (zinc finger)"/>
    <property type="match status" value="2"/>
</dbReference>
<evidence type="ECO:0000256" key="3">
    <source>
        <dbReference type="ARBA" id="ARBA00005383"/>
    </source>
</evidence>
<dbReference type="InterPro" id="IPR011011">
    <property type="entry name" value="Znf_FYVE_PHD"/>
</dbReference>
<comment type="similarity">
    <text evidence="3">Belongs to the PIAS family.</text>
</comment>
<feature type="compositionally biased region" description="Low complexity" evidence="11">
    <location>
        <begin position="786"/>
        <end position="797"/>
    </location>
</feature>
<dbReference type="Gene3D" id="1.10.720.30">
    <property type="entry name" value="SAP domain"/>
    <property type="match status" value="1"/>
</dbReference>
<dbReference type="GO" id="GO:0000785">
    <property type="term" value="C:chromatin"/>
    <property type="evidence" value="ECO:0007669"/>
    <property type="project" value="TreeGrafter"/>
</dbReference>
<keyword evidence="9" id="KW-0539">Nucleus</keyword>
<feature type="domain" description="SAP" evidence="12">
    <location>
        <begin position="11"/>
        <end position="45"/>
    </location>
</feature>
<dbReference type="AlphaFoldDB" id="A0A8J4RV79"/>
<evidence type="ECO:0000256" key="4">
    <source>
        <dbReference type="ARBA" id="ARBA00022679"/>
    </source>
</evidence>
<dbReference type="InterPro" id="IPR019786">
    <property type="entry name" value="Zinc_finger_PHD-type_CS"/>
</dbReference>
<evidence type="ECO:0000256" key="11">
    <source>
        <dbReference type="SAM" id="MobiDB-lite"/>
    </source>
</evidence>
<evidence type="ECO:0000256" key="2">
    <source>
        <dbReference type="ARBA" id="ARBA00004718"/>
    </source>
</evidence>
<comment type="pathway">
    <text evidence="2">Protein modification; protein sumoylation.</text>
</comment>
<dbReference type="CDD" id="cd16792">
    <property type="entry name" value="SP-RING_Siz-like"/>
    <property type="match status" value="1"/>
</dbReference>
<dbReference type="PROSITE" id="PS50800">
    <property type="entry name" value="SAP"/>
    <property type="match status" value="1"/>
</dbReference>
<dbReference type="SUPFAM" id="SSF68906">
    <property type="entry name" value="SAP domain"/>
    <property type="match status" value="1"/>
</dbReference>
<comment type="caution">
    <text evidence="14">The sequence shown here is derived from an EMBL/GenBank/DDBJ whole genome shotgun (WGS) entry which is preliminary data.</text>
</comment>
<dbReference type="Pfam" id="PF02037">
    <property type="entry name" value="SAP"/>
    <property type="match status" value="1"/>
</dbReference>
<dbReference type="PANTHER" id="PTHR10782">
    <property type="entry name" value="ZINC FINGER MIZ DOMAIN-CONTAINING PROTEIN"/>
    <property type="match status" value="1"/>
</dbReference>
<evidence type="ECO:0000313" key="14">
    <source>
        <dbReference type="EMBL" id="KAF3969503.1"/>
    </source>
</evidence>
<evidence type="ECO:0000313" key="15">
    <source>
        <dbReference type="Proteomes" id="UP000737018"/>
    </source>
</evidence>
<accession>A0A8J4RV79</accession>
<dbReference type="InterPro" id="IPR013083">
    <property type="entry name" value="Znf_RING/FYVE/PHD"/>
</dbReference>
<comment type="subcellular location">
    <subcellularLocation>
        <location evidence="1">Nucleus</location>
    </subcellularLocation>
</comment>
<keyword evidence="4" id="KW-0808">Transferase</keyword>